<keyword evidence="2" id="KW-0862">Zinc</keyword>
<keyword evidence="3" id="KW-0805">Transcription regulation</keyword>
<gene>
    <name evidence="7" type="ORF">AYL99_05474</name>
</gene>
<evidence type="ECO:0000256" key="6">
    <source>
        <dbReference type="ARBA" id="ARBA00023242"/>
    </source>
</evidence>
<dbReference type="PANTHER" id="PTHR36206:SF14">
    <property type="entry name" value="ZN(2)-C6 FUNGAL-TYPE DOMAIN-CONTAINING PROTEIN-RELATED"/>
    <property type="match status" value="1"/>
</dbReference>
<dbReference type="CDD" id="cd00067">
    <property type="entry name" value="GAL4"/>
    <property type="match status" value="1"/>
</dbReference>
<dbReference type="AlphaFoldDB" id="A0A178ZLE2"/>
<dbReference type="InterPro" id="IPR052360">
    <property type="entry name" value="Transcr_Regulatory_Proteins"/>
</dbReference>
<dbReference type="GO" id="GO:0003677">
    <property type="term" value="F:DNA binding"/>
    <property type="evidence" value="ECO:0007669"/>
    <property type="project" value="UniProtKB-KW"/>
</dbReference>
<evidence type="ECO:0008006" key="9">
    <source>
        <dbReference type="Google" id="ProtNLM"/>
    </source>
</evidence>
<comment type="caution">
    <text evidence="7">The sequence shown here is derived from an EMBL/GenBank/DDBJ whole genome shotgun (WGS) entry which is preliminary data.</text>
</comment>
<evidence type="ECO:0000256" key="3">
    <source>
        <dbReference type="ARBA" id="ARBA00023015"/>
    </source>
</evidence>
<dbReference type="SUPFAM" id="SSF57701">
    <property type="entry name" value="Zn2/Cys6 DNA-binding domain"/>
    <property type="match status" value="1"/>
</dbReference>
<organism evidence="7 8">
    <name type="scientific">Fonsecaea erecta</name>
    <dbReference type="NCBI Taxonomy" id="1367422"/>
    <lineage>
        <taxon>Eukaryota</taxon>
        <taxon>Fungi</taxon>
        <taxon>Dikarya</taxon>
        <taxon>Ascomycota</taxon>
        <taxon>Pezizomycotina</taxon>
        <taxon>Eurotiomycetes</taxon>
        <taxon>Chaetothyriomycetidae</taxon>
        <taxon>Chaetothyriales</taxon>
        <taxon>Herpotrichiellaceae</taxon>
        <taxon>Fonsecaea</taxon>
    </lineage>
</organism>
<sequence length="591" mass="67682">MVMKLSGIPKGRHCVSGAHVPHVRFLLWQLAVEVPIIVGLAEQPLEGEAYGDGSPGAQDAQQDDNLVGDTHGRIKCDESQPYCRRCTETGRKCEGPIARHIRFAEDESSAPKPLVLLAELSLRAPKHSDDERWAFNYFIYRVAPVFAGIIDGPFWLELIPRLAHSYTFVWHMVMSISWAFEHVQYGELKPVFDTGRPIAVVSNAEHRRALKWYSKALVSFRQQLEQGEADNAHALLSCILFSAFEFQQRNVGNAMHLMDNAYKMLGQNLAGSSALLSRTANTDLDETVTAFSSRKAILMATLATPEWKCRAREGISRPFVVATLSVLDEFRQHLYKLMYKAYEVVRVADLLSHDEYEMRKLRPRQQKCLGKLQRWKDTLIPVSNGLQDGEARWLSSYLLMYWGVCHIWLSSCLSPWEVSFDEHMHEFANIVERAEEIIDHNTRDEISSPIFAEEIEMIMALYFAATKCRNAIVRRRALRLIRKIPRRREGFWASIASPRVVEKMIAIEEGQEHFLEYPLPAGLLSFPPEDQRIHRVSIVKGDVHKARRRLKLQWTKVAFDEDGSFRMVHENVWLEECIEEPGRNSAIPNTG</sequence>
<keyword evidence="6" id="KW-0539">Nucleus</keyword>
<evidence type="ECO:0000313" key="7">
    <source>
        <dbReference type="EMBL" id="OAP60472.1"/>
    </source>
</evidence>
<reference evidence="7 8" key="1">
    <citation type="submission" date="2016-04" db="EMBL/GenBank/DDBJ databases">
        <title>Draft genome of Fonsecaea erecta CBS 125763.</title>
        <authorList>
            <person name="Weiss V.A."/>
            <person name="Vicente V.A."/>
            <person name="Raittz R.T."/>
            <person name="Moreno L.F."/>
            <person name="De Souza E.M."/>
            <person name="Pedrosa F.O."/>
            <person name="Steffens M.B."/>
            <person name="Faoro H."/>
            <person name="Tadra-Sfeir M.Z."/>
            <person name="Najafzadeh M.J."/>
            <person name="Felipe M.S."/>
            <person name="Teixeira M."/>
            <person name="Sun J."/>
            <person name="Xi L."/>
            <person name="Gomes R."/>
            <person name="De Azevedo C.M."/>
            <person name="Salgado C.G."/>
            <person name="Da Silva M.B."/>
            <person name="Nascimento M.F."/>
            <person name="Queiroz-Telles F."/>
            <person name="Attili D.S."/>
            <person name="Gorbushina A."/>
        </authorList>
    </citation>
    <scope>NUCLEOTIDE SEQUENCE [LARGE SCALE GENOMIC DNA]</scope>
    <source>
        <strain evidence="7 8">CBS 125763</strain>
    </source>
</reference>
<evidence type="ECO:0000256" key="5">
    <source>
        <dbReference type="ARBA" id="ARBA00023163"/>
    </source>
</evidence>
<proteinExistence type="predicted"/>
<keyword evidence="4" id="KW-0238">DNA-binding</keyword>
<dbReference type="EMBL" id="LVYI01000004">
    <property type="protein sequence ID" value="OAP60472.1"/>
    <property type="molecule type" value="Genomic_DNA"/>
</dbReference>
<dbReference type="OrthoDB" id="3145928at2759"/>
<dbReference type="InterPro" id="IPR036864">
    <property type="entry name" value="Zn2-C6_fun-type_DNA-bd_sf"/>
</dbReference>
<dbReference type="GO" id="GO:0008270">
    <property type="term" value="F:zinc ion binding"/>
    <property type="evidence" value="ECO:0007669"/>
    <property type="project" value="InterPro"/>
</dbReference>
<evidence type="ECO:0000313" key="8">
    <source>
        <dbReference type="Proteomes" id="UP000078343"/>
    </source>
</evidence>
<dbReference type="GeneID" id="30009642"/>
<dbReference type="PANTHER" id="PTHR36206">
    <property type="entry name" value="ASPERCRYPTIN BIOSYNTHESIS CLUSTER-SPECIFIC TRANSCRIPTION REGULATOR ATNN-RELATED"/>
    <property type="match status" value="1"/>
</dbReference>
<name>A0A178ZLE2_9EURO</name>
<dbReference type="InterPro" id="IPR001138">
    <property type="entry name" value="Zn2Cys6_DnaBD"/>
</dbReference>
<keyword evidence="5" id="KW-0804">Transcription</keyword>
<protein>
    <recommendedName>
        <fullName evidence="9">Zn(2)-C6 fungal-type domain-containing protein</fullName>
    </recommendedName>
</protein>
<dbReference type="Proteomes" id="UP000078343">
    <property type="component" value="Unassembled WGS sequence"/>
</dbReference>
<evidence type="ECO:0000256" key="2">
    <source>
        <dbReference type="ARBA" id="ARBA00022833"/>
    </source>
</evidence>
<dbReference type="RefSeq" id="XP_018693839.1">
    <property type="nucleotide sequence ID" value="XM_018836986.1"/>
</dbReference>
<evidence type="ECO:0000256" key="1">
    <source>
        <dbReference type="ARBA" id="ARBA00022723"/>
    </source>
</evidence>
<keyword evidence="1" id="KW-0479">Metal-binding</keyword>
<accession>A0A178ZLE2</accession>
<evidence type="ECO:0000256" key="4">
    <source>
        <dbReference type="ARBA" id="ARBA00023125"/>
    </source>
</evidence>
<dbReference type="GO" id="GO:0000981">
    <property type="term" value="F:DNA-binding transcription factor activity, RNA polymerase II-specific"/>
    <property type="evidence" value="ECO:0007669"/>
    <property type="project" value="InterPro"/>
</dbReference>
<dbReference type="STRING" id="1367422.A0A178ZLE2"/>
<keyword evidence="8" id="KW-1185">Reference proteome</keyword>